<protein>
    <submittedName>
        <fullName evidence="2">G_PROTEIN_RECEP_F1_2 domain-containing protein</fullName>
    </submittedName>
</protein>
<dbReference type="Proteomes" id="UP000095286">
    <property type="component" value="Unplaced"/>
</dbReference>
<name>A0AC35U3K7_9BILA</name>
<dbReference type="WBParaSite" id="RSKR_0000736800.1">
    <property type="protein sequence ID" value="RSKR_0000736800.1"/>
    <property type="gene ID" value="RSKR_0000736800"/>
</dbReference>
<proteinExistence type="predicted"/>
<reference evidence="2" key="1">
    <citation type="submission" date="2016-11" db="UniProtKB">
        <authorList>
            <consortium name="WormBaseParasite"/>
        </authorList>
    </citation>
    <scope>IDENTIFICATION</scope>
    <source>
        <strain evidence="2">KR3021</strain>
    </source>
</reference>
<evidence type="ECO:0000313" key="1">
    <source>
        <dbReference type="Proteomes" id="UP000095286"/>
    </source>
</evidence>
<evidence type="ECO:0000313" key="2">
    <source>
        <dbReference type="WBParaSite" id="RSKR_0000736800.1"/>
    </source>
</evidence>
<accession>A0AC35U3K7</accession>
<organism evidence="1 2">
    <name type="scientific">Rhabditophanes sp. KR3021</name>
    <dbReference type="NCBI Taxonomy" id="114890"/>
    <lineage>
        <taxon>Eukaryota</taxon>
        <taxon>Metazoa</taxon>
        <taxon>Ecdysozoa</taxon>
        <taxon>Nematoda</taxon>
        <taxon>Chromadorea</taxon>
        <taxon>Rhabditida</taxon>
        <taxon>Tylenchina</taxon>
        <taxon>Panagrolaimomorpha</taxon>
        <taxon>Strongyloidoidea</taxon>
        <taxon>Alloionematidae</taxon>
        <taxon>Rhabditophanes</taxon>
    </lineage>
</organism>
<sequence>MRLLFLIQIKEQHTIICGFSIPNRILCALFGLGQLTILIASFGQHIYSYIKFKQIFHCQSDIPVNATLEEKFMAWDVVIYDFGLMHTILGTNECIANYLDGGYMRAMWCLEQSAALLLMMLNLSCCQKIVWLMWPGLLMESSYALGMSILTMATAPKILEAMGSKANNDLAMAMVIYVTGFILNWMFTLVMWHYYWHIESIYAPPVVVQTVPKINRKSRTSMSLHVSAASAIRKPPPLSNDLESSLLLQSAPKFRKYKNESRCQKQIMLNKSKNQITNV</sequence>